<keyword evidence="1" id="KW-0812">Transmembrane</keyword>
<dbReference type="EMBL" id="WWEU01000002">
    <property type="protein sequence ID" value="MYM58743.1"/>
    <property type="molecule type" value="Genomic_DNA"/>
</dbReference>
<feature type="transmembrane region" description="Helical" evidence="1">
    <location>
        <begin position="77"/>
        <end position="97"/>
    </location>
</feature>
<evidence type="ECO:0000256" key="1">
    <source>
        <dbReference type="SAM" id="Phobius"/>
    </source>
</evidence>
<sequence length="139" mass="14620">MTKRFDISNMAICKFNLDNFEYNIESNMAAMGLPLPTTVFGSITTVSGALAAIETALSAKASDVPLSVVSVGRASKQLAGIGAAFWAGAVIGSALMASKRATSCSRSEFKEAFQSLGFPSWAADDALNSHDGHKLLRKN</sequence>
<evidence type="ECO:0000313" key="2">
    <source>
        <dbReference type="EMBL" id="MYM58732.1"/>
    </source>
</evidence>
<organism evidence="3 4">
    <name type="scientific">Vibrio tetraodonis subsp. pristinus</name>
    <dbReference type="NCBI Taxonomy" id="2695891"/>
    <lineage>
        <taxon>Bacteria</taxon>
        <taxon>Pseudomonadati</taxon>
        <taxon>Pseudomonadota</taxon>
        <taxon>Gammaproteobacteria</taxon>
        <taxon>Vibrionales</taxon>
        <taxon>Vibrionaceae</taxon>
        <taxon>Vibrio</taxon>
    </lineage>
</organism>
<dbReference type="AlphaFoldDB" id="A0A6L8LT94"/>
<name>A0A6L8LT94_9VIBR</name>
<accession>A0A6L8LT94</accession>
<gene>
    <name evidence="2" type="ORF">GTG28_05810</name>
    <name evidence="3" type="ORF">GTG28_05870</name>
</gene>
<reference evidence="3 4" key="1">
    <citation type="submission" date="2020-01" db="EMBL/GenBank/DDBJ databases">
        <title>Draft Genome Sequence of Vibrio sp. strain OCN044, Isolated from a Healthy Coral at Palmyra Atoll.</title>
        <authorList>
            <person name="Videau P."/>
            <person name="Loughran R."/>
            <person name="Esquivel A."/>
            <person name="Deadmond M."/>
            <person name="Paddock B.E."/>
            <person name="Saw J.H."/>
            <person name="Ushijima B."/>
        </authorList>
    </citation>
    <scope>NUCLEOTIDE SEQUENCE [LARGE SCALE GENOMIC DNA]</scope>
    <source>
        <strain evidence="3 4">OCN044</strain>
    </source>
</reference>
<proteinExistence type="predicted"/>
<protein>
    <submittedName>
        <fullName evidence="3">Uncharacterized protein</fullName>
    </submittedName>
</protein>
<evidence type="ECO:0000313" key="4">
    <source>
        <dbReference type="Proteomes" id="UP000478571"/>
    </source>
</evidence>
<dbReference type="RefSeq" id="WP_160927906.1">
    <property type="nucleotide sequence ID" value="NZ_WWEU01000002.1"/>
</dbReference>
<evidence type="ECO:0000313" key="3">
    <source>
        <dbReference type="EMBL" id="MYM58743.1"/>
    </source>
</evidence>
<comment type="caution">
    <text evidence="3">The sequence shown here is derived from an EMBL/GenBank/DDBJ whole genome shotgun (WGS) entry which is preliminary data.</text>
</comment>
<keyword evidence="1" id="KW-0472">Membrane</keyword>
<keyword evidence="1" id="KW-1133">Transmembrane helix</keyword>
<feature type="transmembrane region" description="Helical" evidence="1">
    <location>
        <begin position="38"/>
        <end position="57"/>
    </location>
</feature>
<dbReference type="EMBL" id="WWEU01000002">
    <property type="protein sequence ID" value="MYM58732.1"/>
    <property type="molecule type" value="Genomic_DNA"/>
</dbReference>
<dbReference type="Proteomes" id="UP000478571">
    <property type="component" value="Unassembled WGS sequence"/>
</dbReference>
<keyword evidence="4" id="KW-1185">Reference proteome</keyword>